<feature type="compositionally biased region" description="Basic and acidic residues" evidence="3">
    <location>
        <begin position="476"/>
        <end position="485"/>
    </location>
</feature>
<evidence type="ECO:0000313" key="4">
    <source>
        <dbReference type="EMBL" id="CAL1616607.1"/>
    </source>
</evidence>
<evidence type="ECO:0000313" key="5">
    <source>
        <dbReference type="Proteomes" id="UP001497482"/>
    </source>
</evidence>
<keyword evidence="1" id="KW-0433">Leucine-rich repeat</keyword>
<dbReference type="SUPFAM" id="SSF52075">
    <property type="entry name" value="Outer arm dynein light chain 1"/>
    <property type="match status" value="1"/>
</dbReference>
<feature type="region of interest" description="Disordered" evidence="3">
    <location>
        <begin position="388"/>
        <end position="439"/>
    </location>
</feature>
<dbReference type="PROSITE" id="PS51450">
    <property type="entry name" value="LRR"/>
    <property type="match status" value="1"/>
</dbReference>
<feature type="compositionally biased region" description="Acidic residues" evidence="3">
    <location>
        <begin position="310"/>
        <end position="327"/>
    </location>
</feature>
<feature type="compositionally biased region" description="Basic and acidic residues" evidence="3">
    <location>
        <begin position="400"/>
        <end position="413"/>
    </location>
</feature>
<keyword evidence="2" id="KW-0677">Repeat</keyword>
<reference evidence="4 5" key="1">
    <citation type="submission" date="2024-04" db="EMBL/GenBank/DDBJ databases">
        <authorList>
            <person name="Waldvogel A.-M."/>
            <person name="Schoenle A."/>
        </authorList>
    </citation>
    <scope>NUCLEOTIDE SEQUENCE [LARGE SCALE GENOMIC DNA]</scope>
</reference>
<dbReference type="Gene3D" id="3.80.10.10">
    <property type="entry name" value="Ribonuclease Inhibitor"/>
    <property type="match status" value="2"/>
</dbReference>
<protein>
    <recommendedName>
        <fullName evidence="6">Leucine-rich repeat-containing protein 43</fullName>
    </recommendedName>
</protein>
<dbReference type="EMBL" id="OZ035831">
    <property type="protein sequence ID" value="CAL1616607.1"/>
    <property type="molecule type" value="Genomic_DNA"/>
</dbReference>
<evidence type="ECO:0008006" key="6">
    <source>
        <dbReference type="Google" id="ProtNLM"/>
    </source>
</evidence>
<name>A0AAV2MTM7_KNICA</name>
<dbReference type="InterPro" id="IPR050576">
    <property type="entry name" value="Cilia_flagella_integrity"/>
</dbReference>
<accession>A0AAV2MTM7</accession>
<feature type="region of interest" description="Disordered" evidence="3">
    <location>
        <begin position="476"/>
        <end position="514"/>
    </location>
</feature>
<keyword evidence="5" id="KW-1185">Reference proteome</keyword>
<proteinExistence type="predicted"/>
<dbReference type="Proteomes" id="UP001497482">
    <property type="component" value="Chromosome 9"/>
</dbReference>
<dbReference type="SMART" id="SM00364">
    <property type="entry name" value="LRR_BAC"/>
    <property type="match status" value="2"/>
</dbReference>
<dbReference type="AlphaFoldDB" id="A0AAV2MTM7"/>
<evidence type="ECO:0000256" key="3">
    <source>
        <dbReference type="SAM" id="MobiDB-lite"/>
    </source>
</evidence>
<dbReference type="InterPro" id="IPR032675">
    <property type="entry name" value="LRR_dom_sf"/>
</dbReference>
<dbReference type="PANTHER" id="PTHR45973">
    <property type="entry name" value="PROTEIN PHOSPHATASE 1 REGULATORY SUBUNIT SDS22-RELATED"/>
    <property type="match status" value="1"/>
</dbReference>
<dbReference type="PANTHER" id="PTHR45973:SF35">
    <property type="entry name" value="LEUCINE-RICH REPEAT-CONTAINING PROTEIN 43"/>
    <property type="match status" value="1"/>
</dbReference>
<evidence type="ECO:0000256" key="1">
    <source>
        <dbReference type="ARBA" id="ARBA00022614"/>
    </source>
</evidence>
<feature type="region of interest" description="Disordered" evidence="3">
    <location>
        <begin position="309"/>
        <end position="328"/>
    </location>
</feature>
<sequence length="544" mass="58846">MASVSAVLDKLIRSLSLWEFPCGPGPWKQSGADGPPLDLLEPVSPWHQDPSWSPQAVALRRRAVLCPTGLSTGSVHKALTALVLRDQGVSVLDPGLLRLSHLEELVLSVNQLQEVPALLLPPSLQVLELRNNRVSSLCPLTSAPPPRLLHLGLASNPLGSALDVCSLTGAHWPALLCLDLSLCEFEQLTDLLVALSSLPRLRSLLLEGNPCSLGPAYPGLVLDVLPRLSHLDSERITAEQTEAFRGMAVLTGVAEACARVTVRVGRLRGLPEPPQSSEHPLVSVSYWVSYRFLPLRPPDQLQNLKRVDGCESEETEENKEETEEEPGLCEVCSEVHGSVHRSSTLSWSESMDFSQSLHHRVSDLKALKSALTRGLCVRVEEEKVLSWPAAPEDTAASKTATKEPKGPKGKDSPNKPVSTRDKKRRPPLELVQDPPVRRGLGSVHVPLHTLLQSGHKVALCCDFGPQRPEADNTVDKAAVDDKEQVPKTGASVKKPATASKGKKQPVKGADEASVCGPQEPLTVELCVQLEQWRSAAEASLELGL</sequence>
<organism evidence="4 5">
    <name type="scientific">Knipowitschia caucasica</name>
    <name type="common">Caucasian dwarf goby</name>
    <name type="synonym">Pomatoschistus caucasicus</name>
    <dbReference type="NCBI Taxonomy" id="637954"/>
    <lineage>
        <taxon>Eukaryota</taxon>
        <taxon>Metazoa</taxon>
        <taxon>Chordata</taxon>
        <taxon>Craniata</taxon>
        <taxon>Vertebrata</taxon>
        <taxon>Euteleostomi</taxon>
        <taxon>Actinopterygii</taxon>
        <taxon>Neopterygii</taxon>
        <taxon>Teleostei</taxon>
        <taxon>Neoteleostei</taxon>
        <taxon>Acanthomorphata</taxon>
        <taxon>Gobiaria</taxon>
        <taxon>Gobiiformes</taxon>
        <taxon>Gobioidei</taxon>
        <taxon>Gobiidae</taxon>
        <taxon>Gobiinae</taxon>
        <taxon>Knipowitschia</taxon>
    </lineage>
</organism>
<evidence type="ECO:0000256" key="2">
    <source>
        <dbReference type="ARBA" id="ARBA00022737"/>
    </source>
</evidence>
<dbReference type="InterPro" id="IPR001611">
    <property type="entry name" value="Leu-rich_rpt"/>
</dbReference>
<gene>
    <name evidence="4" type="ORF">KC01_LOCUS42324</name>
</gene>